<evidence type="ECO:0000313" key="2">
    <source>
        <dbReference type="Proteomes" id="UP000483286"/>
    </source>
</evidence>
<comment type="caution">
    <text evidence="1">The sequence shown here is derived from an EMBL/GenBank/DDBJ whole genome shotgun (WGS) entry which is preliminary data.</text>
</comment>
<sequence>MREAPFLLARLHLPLDHRLPFIFSGCGDKVGPMDGSVFTFPRGGDLVNAYAWWHTSESEVIGRGATGVIRLMPMVPDLWAHLKAGQTIELLHAILAAQLIQPLTETST</sequence>
<accession>A0A7C9HPC4</accession>
<dbReference type="AlphaFoldDB" id="A0A7C9HPC4"/>
<name>A0A7C9HPC4_9DEIO</name>
<organism evidence="1 2">
    <name type="scientific">Deinococcus arboris</name>
    <dbReference type="NCBI Taxonomy" id="2682977"/>
    <lineage>
        <taxon>Bacteria</taxon>
        <taxon>Thermotogati</taxon>
        <taxon>Deinococcota</taxon>
        <taxon>Deinococci</taxon>
        <taxon>Deinococcales</taxon>
        <taxon>Deinococcaceae</taxon>
        <taxon>Deinococcus</taxon>
    </lineage>
</organism>
<reference evidence="1 2" key="1">
    <citation type="submission" date="2019-12" db="EMBL/GenBank/DDBJ databases">
        <title>Deinococcus sp. HMF7620 Genome sequencing and assembly.</title>
        <authorList>
            <person name="Kang H."/>
            <person name="Kim H."/>
            <person name="Joh K."/>
        </authorList>
    </citation>
    <scope>NUCLEOTIDE SEQUENCE [LARGE SCALE GENOMIC DNA]</scope>
    <source>
        <strain evidence="1 2">HMF7620</strain>
    </source>
</reference>
<keyword evidence="2" id="KW-1185">Reference proteome</keyword>
<gene>
    <name evidence="1" type="ORF">GO986_01145</name>
</gene>
<dbReference type="EMBL" id="WQLB01000001">
    <property type="protein sequence ID" value="MVN85372.1"/>
    <property type="molecule type" value="Genomic_DNA"/>
</dbReference>
<evidence type="ECO:0000313" key="1">
    <source>
        <dbReference type="EMBL" id="MVN85372.1"/>
    </source>
</evidence>
<dbReference type="RefSeq" id="WP_157457377.1">
    <property type="nucleotide sequence ID" value="NZ_WQLB01000001.1"/>
</dbReference>
<proteinExistence type="predicted"/>
<dbReference type="Proteomes" id="UP000483286">
    <property type="component" value="Unassembled WGS sequence"/>
</dbReference>
<protein>
    <submittedName>
        <fullName evidence="1">Uncharacterized protein</fullName>
    </submittedName>
</protein>